<evidence type="ECO:0000313" key="2">
    <source>
        <dbReference type="Proteomes" id="UP001164459"/>
    </source>
</evidence>
<dbReference type="EMBL" id="CP114040">
    <property type="protein sequence ID" value="WAS95967.1"/>
    <property type="molecule type" value="Genomic_DNA"/>
</dbReference>
<evidence type="ECO:0000313" key="1">
    <source>
        <dbReference type="EMBL" id="WAS95967.1"/>
    </source>
</evidence>
<reference evidence="1" key="1">
    <citation type="submission" date="2022-11" db="EMBL/GenBank/DDBJ databases">
        <title>Minimal conservation of predation-associated metabolite biosynthetic gene clusters underscores biosynthetic potential of Myxococcota including descriptions for ten novel species: Archangium lansinium sp. nov., Myxococcus landrumus sp. nov., Nannocystis bai.</title>
        <authorList>
            <person name="Ahearne A."/>
            <person name="Stevens C."/>
            <person name="Dowd S."/>
        </authorList>
    </citation>
    <scope>NUCLEOTIDE SEQUENCE</scope>
    <source>
        <strain evidence="1">Fl3</strain>
    </source>
</reference>
<sequence length="90" mass="9681">MRLLRQVVMLVEKDGETFAAHWIEYPHGAGSRTHLAVLDYQPTLLPRGKVALAWREAHDGCDLQAARALLGAAGYRIVGELAAGSDSPSG</sequence>
<dbReference type="RefSeq" id="WP_269038309.1">
    <property type="nucleotide sequence ID" value="NZ_CP114040.1"/>
</dbReference>
<name>A0ABY7H9L5_9BACT</name>
<gene>
    <name evidence="1" type="ORF">O0S08_07360</name>
</gene>
<organism evidence="1 2">
    <name type="scientific">Nannocystis punicea</name>
    <dbReference type="NCBI Taxonomy" id="2995304"/>
    <lineage>
        <taxon>Bacteria</taxon>
        <taxon>Pseudomonadati</taxon>
        <taxon>Myxococcota</taxon>
        <taxon>Polyangia</taxon>
        <taxon>Nannocystales</taxon>
        <taxon>Nannocystaceae</taxon>
        <taxon>Nannocystis</taxon>
    </lineage>
</organism>
<accession>A0ABY7H9L5</accession>
<protein>
    <submittedName>
        <fullName evidence="1">Uncharacterized protein</fullName>
    </submittedName>
</protein>
<keyword evidence="2" id="KW-1185">Reference proteome</keyword>
<proteinExistence type="predicted"/>
<dbReference type="Proteomes" id="UP001164459">
    <property type="component" value="Chromosome"/>
</dbReference>